<dbReference type="AlphaFoldDB" id="A0A455T5F8"/>
<reference evidence="3" key="1">
    <citation type="submission" date="2018-12" db="EMBL/GenBank/DDBJ databases">
        <title>Novel natural products biosynthetic potential of the class Ktedonobacteria.</title>
        <authorList>
            <person name="Zheng Y."/>
            <person name="Saitou A."/>
            <person name="Wang C.M."/>
            <person name="Toyoda A."/>
            <person name="Minakuchi Y."/>
            <person name="Sekiguchi Y."/>
            <person name="Ueda K."/>
            <person name="Takano H."/>
            <person name="Sakai Y."/>
            <person name="Yokota A."/>
            <person name="Yabe S."/>
        </authorList>
    </citation>
    <scope>NUCLEOTIDE SEQUENCE</scope>
    <source>
        <strain evidence="3">A3-2</strain>
    </source>
</reference>
<evidence type="ECO:0000259" key="2">
    <source>
        <dbReference type="SMART" id="SM00382"/>
    </source>
</evidence>
<proteinExistence type="predicted"/>
<dbReference type="Pfam" id="PF13424">
    <property type="entry name" value="TPR_12"/>
    <property type="match status" value="1"/>
</dbReference>
<sequence length="819" mass="92787">MDATYKKQSGYRPASSPIEAWERAGERLRILLVVSSPIDEPERVNAELEIQEIYRQLLWSRVPAALIRLHPPTWRSLQTILHARPFDIVHVIGHARGNELQLEKEDGSTDWVSAEDLAALFYDTRVKLVVLNNCSSEHLGDVLVLNGVPAVIATARQLDSDTATLLASSLYASLARGTSAKEALEFIQRTLQRESGSPLRQGQVVTLLGPGADEPLRPGLASAGEPEFFACEPPHNLPVARARNFRDRVSELQRLAELLSNGSTPFIGLVGLAGSGKSTLALELAHRSSWRFTRGIAYLSLRRTRPFDLISLLTHLDWGLEETSGHHQRALALYEMARGPLLLVLDDLEEASAEEAQDICDLLSAWDTSLGGRALLVMRHHRSEFDQLLQTNWLTVGQLPAQAACELVEEQLGGREAARVRLGRHLPELPRLCYYHPKLMTLATSALQRGIPWQELATQLRLLSGKPLSQMEQLLHLTITRVTTESPIAGQFLDCWPVFAEATAESAWRFVQAGRLPLANDRLWQQQNEALEALQHATILERSETTLGPQCHMHPLVSDYLRLHRWNELSQEKRAEYERRHLQYYIEVCKSKGEVEQLLREWDDVALAIEQAQRLGLWEELLTLAEELVEKEEAPLLRRHQLKQALHILEAALEATARLKRPAREAAFLLRRGICRYRLADYQQAYQDIASSLQLAQQLRDEELISAAELELGRVCYRLMRYGEAEQHFKAVHARATSRGDKQREADALHELGRLAYRRRQFESALQFLNEALELRECLGDQVGLARTLHEQGRVYHELAIHSQPPRGYMRQRPFICAV</sequence>
<keyword evidence="1" id="KW-0802">TPR repeat</keyword>
<protein>
    <recommendedName>
        <fullName evidence="2">AAA+ ATPase domain-containing protein</fullName>
    </recommendedName>
</protein>
<accession>A0A455T5F8</accession>
<evidence type="ECO:0000313" key="3">
    <source>
        <dbReference type="EMBL" id="BBH94451.1"/>
    </source>
</evidence>
<dbReference type="Pfam" id="PF12770">
    <property type="entry name" value="CHAT"/>
    <property type="match status" value="1"/>
</dbReference>
<feature type="domain" description="AAA+ ATPase" evidence="2">
    <location>
        <begin position="263"/>
        <end position="432"/>
    </location>
</feature>
<dbReference type="SMART" id="SM00028">
    <property type="entry name" value="TPR"/>
    <property type="match status" value="3"/>
</dbReference>
<dbReference type="Gene3D" id="1.25.40.10">
    <property type="entry name" value="Tetratricopeptide repeat domain"/>
    <property type="match status" value="1"/>
</dbReference>
<dbReference type="EMBL" id="AP019377">
    <property type="protein sequence ID" value="BBH94451.1"/>
    <property type="molecule type" value="Genomic_DNA"/>
</dbReference>
<dbReference type="PANTHER" id="PTHR10098">
    <property type="entry name" value="RAPSYN-RELATED"/>
    <property type="match status" value="1"/>
</dbReference>
<dbReference type="SUPFAM" id="SSF48452">
    <property type="entry name" value="TPR-like"/>
    <property type="match status" value="1"/>
</dbReference>
<dbReference type="InterPro" id="IPR019734">
    <property type="entry name" value="TPR_rpt"/>
</dbReference>
<evidence type="ECO:0000256" key="1">
    <source>
        <dbReference type="PROSITE-ProRule" id="PRU00339"/>
    </source>
</evidence>
<name>A0A455T5F8_9CHLR</name>
<dbReference type="SUPFAM" id="SSF52540">
    <property type="entry name" value="P-loop containing nucleoside triphosphate hydrolases"/>
    <property type="match status" value="1"/>
</dbReference>
<gene>
    <name evidence="3" type="ORF">KTA_26500</name>
</gene>
<dbReference type="InterPro" id="IPR024983">
    <property type="entry name" value="CHAT_dom"/>
</dbReference>
<dbReference type="PROSITE" id="PS50005">
    <property type="entry name" value="TPR"/>
    <property type="match status" value="1"/>
</dbReference>
<dbReference type="InterPro" id="IPR003593">
    <property type="entry name" value="AAA+_ATPase"/>
</dbReference>
<dbReference type="Gene3D" id="3.40.50.300">
    <property type="entry name" value="P-loop containing nucleotide triphosphate hydrolases"/>
    <property type="match status" value="1"/>
</dbReference>
<feature type="repeat" description="TPR" evidence="1">
    <location>
        <begin position="746"/>
        <end position="779"/>
    </location>
</feature>
<dbReference type="InterPro" id="IPR027417">
    <property type="entry name" value="P-loop_NTPase"/>
</dbReference>
<dbReference type="SMART" id="SM00382">
    <property type="entry name" value="AAA"/>
    <property type="match status" value="1"/>
</dbReference>
<organism evidence="3">
    <name type="scientific">Thermogemmatispora argillosa</name>
    <dbReference type="NCBI Taxonomy" id="2045280"/>
    <lineage>
        <taxon>Bacteria</taxon>
        <taxon>Bacillati</taxon>
        <taxon>Chloroflexota</taxon>
        <taxon>Ktedonobacteria</taxon>
        <taxon>Thermogemmatisporales</taxon>
        <taxon>Thermogemmatisporaceae</taxon>
        <taxon>Thermogemmatispora</taxon>
    </lineage>
</organism>
<dbReference type="InterPro" id="IPR011990">
    <property type="entry name" value="TPR-like_helical_dom_sf"/>
</dbReference>